<accession>A0A537JLA9</accession>
<dbReference type="PANTHER" id="PTHR30029">
    <property type="entry name" value="STAGE V SPORULATION PROTEIN R"/>
    <property type="match status" value="1"/>
</dbReference>
<sequence length="256" mass="28591">MIGEYQTVIRELEGLAHDRGLEFDPVVFQITDSDDLAQVASMGLPNRFMHWYWGGTYKELVMQQTKEVFSILELVLNTTPSHAFLRSTNSYLQNVLVIAHVLGHADFFANNHWYQKSNKNMLNIAEQHARQIRAYEAQHGRERVEKLLDALLTVAPSVAARGVRAGPARGDPGRSRVLRPHPADPHHQRGVGDVRRGGAPQPPAQREGMGEHLGAALQPAGAVHHRLHAVRPRPGSGWVRPGARAPPVLRRRESDR</sequence>
<dbReference type="PANTHER" id="PTHR30029:SF2">
    <property type="entry name" value="STAGE V SPORULATION PROTEIN R"/>
    <property type="match status" value="1"/>
</dbReference>
<feature type="compositionally biased region" description="Basic and acidic residues" evidence="1">
    <location>
        <begin position="181"/>
        <end position="196"/>
    </location>
</feature>
<proteinExistence type="predicted"/>
<gene>
    <name evidence="3" type="ORF">E6H04_01510</name>
</gene>
<name>A0A537JLA9_9BACT</name>
<comment type="caution">
    <text evidence="3">The sequence shown here is derived from an EMBL/GenBank/DDBJ whole genome shotgun (WGS) entry which is preliminary data.</text>
</comment>
<evidence type="ECO:0000313" key="4">
    <source>
        <dbReference type="Proteomes" id="UP000320048"/>
    </source>
</evidence>
<evidence type="ECO:0000313" key="3">
    <source>
        <dbReference type="EMBL" id="TMI84325.1"/>
    </source>
</evidence>
<reference evidence="3 4" key="1">
    <citation type="journal article" date="2019" name="Nat. Microbiol.">
        <title>Mediterranean grassland soil C-N compound turnover is dependent on rainfall and depth, and is mediated by genomically divergent microorganisms.</title>
        <authorList>
            <person name="Diamond S."/>
            <person name="Andeer P.F."/>
            <person name="Li Z."/>
            <person name="Crits-Christoph A."/>
            <person name="Burstein D."/>
            <person name="Anantharaman K."/>
            <person name="Lane K.R."/>
            <person name="Thomas B.C."/>
            <person name="Pan C."/>
            <person name="Northen T.R."/>
            <person name="Banfield J.F."/>
        </authorList>
    </citation>
    <scope>NUCLEOTIDE SEQUENCE [LARGE SCALE GENOMIC DNA]</scope>
    <source>
        <strain evidence="3">NP_7</strain>
    </source>
</reference>
<dbReference type="AlphaFoldDB" id="A0A537JLA9"/>
<organism evidence="3 4">
    <name type="scientific">Candidatus Segetimicrobium genomatis</name>
    <dbReference type="NCBI Taxonomy" id="2569760"/>
    <lineage>
        <taxon>Bacteria</taxon>
        <taxon>Bacillati</taxon>
        <taxon>Candidatus Sysuimicrobiota</taxon>
        <taxon>Candidatus Sysuimicrobiia</taxon>
        <taxon>Candidatus Sysuimicrobiales</taxon>
        <taxon>Candidatus Segetimicrobiaceae</taxon>
        <taxon>Candidatus Segetimicrobium</taxon>
    </lineage>
</organism>
<dbReference type="InterPro" id="IPR007390">
    <property type="entry name" value="Spore_V_R"/>
</dbReference>
<dbReference type="InterPro" id="IPR056174">
    <property type="entry name" value="SpoVR_N"/>
</dbReference>
<evidence type="ECO:0000256" key="1">
    <source>
        <dbReference type="SAM" id="MobiDB-lite"/>
    </source>
</evidence>
<feature type="region of interest" description="Disordered" evidence="1">
    <location>
        <begin position="163"/>
        <end position="256"/>
    </location>
</feature>
<protein>
    <submittedName>
        <fullName evidence="3">SpoVR family protein</fullName>
    </submittedName>
</protein>
<dbReference type="Proteomes" id="UP000320048">
    <property type="component" value="Unassembled WGS sequence"/>
</dbReference>
<feature type="domain" description="SpoVR protein-like N-terminal" evidence="2">
    <location>
        <begin position="6"/>
        <end position="158"/>
    </location>
</feature>
<dbReference type="EMBL" id="VBAO01000036">
    <property type="protein sequence ID" value="TMI84325.1"/>
    <property type="molecule type" value="Genomic_DNA"/>
</dbReference>
<dbReference type="Pfam" id="PF04293">
    <property type="entry name" value="SpoVR"/>
    <property type="match status" value="1"/>
</dbReference>
<evidence type="ECO:0000259" key="2">
    <source>
        <dbReference type="Pfam" id="PF04293"/>
    </source>
</evidence>